<feature type="domain" description="Bacterial sugar transferase" evidence="3">
    <location>
        <begin position="12"/>
        <end position="185"/>
    </location>
</feature>
<dbReference type="GO" id="GO:0016780">
    <property type="term" value="F:phosphotransferase activity, for other substituted phosphate groups"/>
    <property type="evidence" value="ECO:0007669"/>
    <property type="project" value="TreeGrafter"/>
</dbReference>
<proteinExistence type="inferred from homology"/>
<name>A0A2U1TFJ6_9MICO</name>
<gene>
    <name evidence="4" type="ORF">DF223_06030</name>
</gene>
<keyword evidence="4" id="KW-0808">Transferase</keyword>
<evidence type="ECO:0000256" key="2">
    <source>
        <dbReference type="SAM" id="Phobius"/>
    </source>
</evidence>
<dbReference type="EMBL" id="QEFB01000004">
    <property type="protein sequence ID" value="PWC07590.1"/>
    <property type="molecule type" value="Genomic_DNA"/>
</dbReference>
<evidence type="ECO:0000313" key="4">
    <source>
        <dbReference type="EMBL" id="PWC07590.1"/>
    </source>
</evidence>
<comment type="similarity">
    <text evidence="1">Belongs to the bacterial sugar transferase family.</text>
</comment>
<dbReference type="Pfam" id="PF02397">
    <property type="entry name" value="Bac_transf"/>
    <property type="match status" value="1"/>
</dbReference>
<sequence length="212" mass="23687">MTVRVQPYDIAKRVLDVASSGIGLIFVWPVIVVVAILVAVNLGHPIIFSQDRPGKDGKIFKLYKFRTMKIAEPARGFVSDAERLTRFGAALRATSLDELPTLVNVLRGDMSVVGPRPLLVKYLDRYSPEEQRRHEVRPGITGLAQVNGRNELGWHERFALDVEYVDRRSLFLDFKILLATFWTVVGRRGVSAEGHATMAEFDGNPNRDGAVS</sequence>
<protein>
    <submittedName>
        <fullName evidence="4">UDP-galactose phosphate transferase</fullName>
    </submittedName>
</protein>
<evidence type="ECO:0000259" key="3">
    <source>
        <dbReference type="Pfam" id="PF02397"/>
    </source>
</evidence>
<keyword evidence="5" id="KW-1185">Reference proteome</keyword>
<keyword evidence="2" id="KW-0472">Membrane</keyword>
<feature type="transmembrane region" description="Helical" evidence="2">
    <location>
        <begin position="20"/>
        <end position="42"/>
    </location>
</feature>
<dbReference type="InterPro" id="IPR003362">
    <property type="entry name" value="Bact_transf"/>
</dbReference>
<dbReference type="PANTHER" id="PTHR30576:SF8">
    <property type="entry name" value="UNDECAPRENYL-PHOSPHATE GALACTOSE PHOSPHOTRANSFERASE"/>
    <property type="match status" value="1"/>
</dbReference>
<reference evidence="5" key="1">
    <citation type="submission" date="2018-04" db="EMBL/GenBank/DDBJ databases">
        <authorList>
            <person name="Liu S."/>
            <person name="Wang Z."/>
            <person name="Li J."/>
        </authorList>
    </citation>
    <scope>NUCLEOTIDE SEQUENCE [LARGE SCALE GENOMIC DNA]</scope>
    <source>
        <strain evidence="5">622</strain>
    </source>
</reference>
<dbReference type="Proteomes" id="UP000244962">
    <property type="component" value="Unassembled WGS sequence"/>
</dbReference>
<dbReference type="AlphaFoldDB" id="A0A2U1TFJ6"/>
<dbReference type="RefSeq" id="WP_108962537.1">
    <property type="nucleotide sequence ID" value="NZ_QEFB01000004.1"/>
</dbReference>
<dbReference type="PANTHER" id="PTHR30576">
    <property type="entry name" value="COLANIC BIOSYNTHESIS UDP-GLUCOSE LIPID CARRIER TRANSFERASE"/>
    <property type="match status" value="1"/>
</dbReference>
<keyword evidence="2" id="KW-1133">Transmembrane helix</keyword>
<organism evidence="4 5">
    <name type="scientific">Mycetocola zhujimingii</name>
    <dbReference type="NCBI Taxonomy" id="2079792"/>
    <lineage>
        <taxon>Bacteria</taxon>
        <taxon>Bacillati</taxon>
        <taxon>Actinomycetota</taxon>
        <taxon>Actinomycetes</taxon>
        <taxon>Micrococcales</taxon>
        <taxon>Microbacteriaceae</taxon>
        <taxon>Mycetocola</taxon>
    </lineage>
</organism>
<evidence type="ECO:0000313" key="5">
    <source>
        <dbReference type="Proteomes" id="UP000244962"/>
    </source>
</evidence>
<keyword evidence="2" id="KW-0812">Transmembrane</keyword>
<comment type="caution">
    <text evidence="4">The sequence shown here is derived from an EMBL/GenBank/DDBJ whole genome shotgun (WGS) entry which is preliminary data.</text>
</comment>
<accession>A0A2U1TFJ6</accession>
<evidence type="ECO:0000256" key="1">
    <source>
        <dbReference type="ARBA" id="ARBA00006464"/>
    </source>
</evidence>